<dbReference type="HOGENOM" id="CLU_1317558_0_0_1"/>
<evidence type="ECO:0000256" key="2">
    <source>
        <dbReference type="ARBA" id="ARBA00023242"/>
    </source>
</evidence>
<dbReference type="RefSeq" id="XP_005770863.1">
    <property type="nucleotide sequence ID" value="XM_005770806.1"/>
</dbReference>
<dbReference type="PaxDb" id="2903-EOD18434"/>
<evidence type="ECO:0000256" key="1">
    <source>
        <dbReference type="ARBA" id="ARBA00004123"/>
    </source>
</evidence>
<dbReference type="STRING" id="2903.R1EC28"/>
<dbReference type="eggNOG" id="KOG3215">
    <property type="taxonomic scope" value="Eukaryota"/>
</dbReference>
<keyword evidence="2" id="KW-0539">Nucleus</keyword>
<dbReference type="AlphaFoldDB" id="A0A0D3J4J9"/>
<evidence type="ECO:0000313" key="5">
    <source>
        <dbReference type="EnsemblProtists" id="EOD18434"/>
    </source>
</evidence>
<feature type="region of interest" description="Disordered" evidence="4">
    <location>
        <begin position="1"/>
        <end position="20"/>
    </location>
</feature>
<dbReference type="GO" id="GO:0006397">
    <property type="term" value="P:mRNA processing"/>
    <property type="evidence" value="ECO:0007669"/>
    <property type="project" value="InterPro"/>
</dbReference>
<evidence type="ECO:0008006" key="7">
    <source>
        <dbReference type="Google" id="ProtNLM"/>
    </source>
</evidence>
<dbReference type="InterPro" id="IPR008501">
    <property type="entry name" value="THOC7/Mft1"/>
</dbReference>
<sequence length="209" mass="22700">MSKRTREGAPAAAATPAAATPEEEILRQRLLAKETSLRNLTKRYLAFAAAVETAPVEECEKMYQGLLRELAAYEFGMAKARTMITVNVASYEAMEGEIGAEMSRTSEEISALSKKLEEERTLRQQKEQYAALARRINQLPPRAATQQEIGALSSELETLRREGEELSATMAERTRLFGGFMHALHDLQLHLGGEGGGEAGGGDASGAKA</sequence>
<proteinExistence type="predicted"/>
<protein>
    <recommendedName>
        <fullName evidence="7">THO complex subunit 7</fullName>
    </recommendedName>
</protein>
<keyword evidence="6" id="KW-1185">Reference proteome</keyword>
<accession>A0A0D3J4J9</accession>
<feature type="coiled-coil region" evidence="3">
    <location>
        <begin position="102"/>
        <end position="169"/>
    </location>
</feature>
<evidence type="ECO:0000313" key="6">
    <source>
        <dbReference type="Proteomes" id="UP000013827"/>
    </source>
</evidence>
<dbReference type="Pfam" id="PF05615">
    <property type="entry name" value="THOC7"/>
    <property type="match status" value="1"/>
</dbReference>
<dbReference type="OMA" id="WANSKND"/>
<reference evidence="5" key="2">
    <citation type="submission" date="2024-10" db="UniProtKB">
        <authorList>
            <consortium name="EnsemblProtists"/>
        </authorList>
    </citation>
    <scope>IDENTIFICATION</scope>
</reference>
<evidence type="ECO:0000256" key="4">
    <source>
        <dbReference type="SAM" id="MobiDB-lite"/>
    </source>
</evidence>
<comment type="subcellular location">
    <subcellularLocation>
        <location evidence="1">Nucleus</location>
    </subcellularLocation>
</comment>
<reference evidence="6" key="1">
    <citation type="journal article" date="2013" name="Nature">
        <title>Pan genome of the phytoplankton Emiliania underpins its global distribution.</title>
        <authorList>
            <person name="Read B.A."/>
            <person name="Kegel J."/>
            <person name="Klute M.J."/>
            <person name="Kuo A."/>
            <person name="Lefebvre S.C."/>
            <person name="Maumus F."/>
            <person name="Mayer C."/>
            <person name="Miller J."/>
            <person name="Monier A."/>
            <person name="Salamov A."/>
            <person name="Young J."/>
            <person name="Aguilar M."/>
            <person name="Claverie J.M."/>
            <person name="Frickenhaus S."/>
            <person name="Gonzalez K."/>
            <person name="Herman E.K."/>
            <person name="Lin Y.C."/>
            <person name="Napier J."/>
            <person name="Ogata H."/>
            <person name="Sarno A.F."/>
            <person name="Shmutz J."/>
            <person name="Schroeder D."/>
            <person name="de Vargas C."/>
            <person name="Verret F."/>
            <person name="von Dassow P."/>
            <person name="Valentin K."/>
            <person name="Van de Peer Y."/>
            <person name="Wheeler G."/>
            <person name="Dacks J.B."/>
            <person name="Delwiche C.F."/>
            <person name="Dyhrman S.T."/>
            <person name="Glockner G."/>
            <person name="John U."/>
            <person name="Richards T."/>
            <person name="Worden A.Z."/>
            <person name="Zhang X."/>
            <person name="Grigoriev I.V."/>
            <person name="Allen A.E."/>
            <person name="Bidle K."/>
            <person name="Borodovsky M."/>
            <person name="Bowler C."/>
            <person name="Brownlee C."/>
            <person name="Cock J.M."/>
            <person name="Elias M."/>
            <person name="Gladyshev V.N."/>
            <person name="Groth M."/>
            <person name="Guda C."/>
            <person name="Hadaegh A."/>
            <person name="Iglesias-Rodriguez M.D."/>
            <person name="Jenkins J."/>
            <person name="Jones B.M."/>
            <person name="Lawson T."/>
            <person name="Leese F."/>
            <person name="Lindquist E."/>
            <person name="Lobanov A."/>
            <person name="Lomsadze A."/>
            <person name="Malik S.B."/>
            <person name="Marsh M.E."/>
            <person name="Mackinder L."/>
            <person name="Mock T."/>
            <person name="Mueller-Roeber B."/>
            <person name="Pagarete A."/>
            <person name="Parker M."/>
            <person name="Probert I."/>
            <person name="Quesneville H."/>
            <person name="Raines C."/>
            <person name="Rensing S.A."/>
            <person name="Riano-Pachon D.M."/>
            <person name="Richier S."/>
            <person name="Rokitta S."/>
            <person name="Shiraiwa Y."/>
            <person name="Soanes D.M."/>
            <person name="van der Giezen M."/>
            <person name="Wahlund T.M."/>
            <person name="Williams B."/>
            <person name="Wilson W."/>
            <person name="Wolfe G."/>
            <person name="Wurch L.L."/>
        </authorList>
    </citation>
    <scope>NUCLEOTIDE SEQUENCE</scope>
</reference>
<dbReference type="Proteomes" id="UP000013827">
    <property type="component" value="Unassembled WGS sequence"/>
</dbReference>
<organism evidence="5 6">
    <name type="scientific">Emiliania huxleyi (strain CCMP1516)</name>
    <dbReference type="NCBI Taxonomy" id="280463"/>
    <lineage>
        <taxon>Eukaryota</taxon>
        <taxon>Haptista</taxon>
        <taxon>Haptophyta</taxon>
        <taxon>Prymnesiophyceae</taxon>
        <taxon>Isochrysidales</taxon>
        <taxon>Noelaerhabdaceae</taxon>
        <taxon>Emiliania</taxon>
    </lineage>
</organism>
<dbReference type="EnsemblProtists" id="EOD18434">
    <property type="protein sequence ID" value="EOD18434"/>
    <property type="gene ID" value="EMIHUDRAFT_196702"/>
</dbReference>
<evidence type="ECO:0000256" key="3">
    <source>
        <dbReference type="SAM" id="Coils"/>
    </source>
</evidence>
<dbReference type="GeneID" id="19046435"/>
<name>A0A0D3J4J9_EMIH1</name>
<dbReference type="KEGG" id="ehx:EMIHUDRAFT_196702"/>
<dbReference type="GO" id="GO:0000445">
    <property type="term" value="C:THO complex part of transcription export complex"/>
    <property type="evidence" value="ECO:0007669"/>
    <property type="project" value="InterPro"/>
</dbReference>
<keyword evidence="3" id="KW-0175">Coiled coil</keyword>
<feature type="compositionally biased region" description="Low complexity" evidence="4">
    <location>
        <begin position="9"/>
        <end position="20"/>
    </location>
</feature>